<feature type="compositionally biased region" description="Low complexity" evidence="1">
    <location>
        <begin position="86"/>
        <end position="103"/>
    </location>
</feature>
<evidence type="ECO:0000256" key="2">
    <source>
        <dbReference type="SAM" id="Phobius"/>
    </source>
</evidence>
<name>A0A0S4J2H3_BODSA</name>
<feature type="region of interest" description="Disordered" evidence="1">
    <location>
        <begin position="74"/>
        <end position="118"/>
    </location>
</feature>
<feature type="transmembrane region" description="Helical" evidence="2">
    <location>
        <begin position="199"/>
        <end position="221"/>
    </location>
</feature>
<feature type="transmembrane region" description="Helical" evidence="2">
    <location>
        <begin position="241"/>
        <end position="259"/>
    </location>
</feature>
<evidence type="ECO:0000313" key="4">
    <source>
        <dbReference type="Proteomes" id="UP000051952"/>
    </source>
</evidence>
<reference evidence="4" key="1">
    <citation type="submission" date="2015-09" db="EMBL/GenBank/DDBJ databases">
        <authorList>
            <consortium name="Pathogen Informatics"/>
        </authorList>
    </citation>
    <scope>NUCLEOTIDE SEQUENCE [LARGE SCALE GENOMIC DNA]</scope>
    <source>
        <strain evidence="4">Lake Konstanz</strain>
    </source>
</reference>
<keyword evidence="4" id="KW-1185">Reference proteome</keyword>
<proteinExistence type="predicted"/>
<organism evidence="3 4">
    <name type="scientific">Bodo saltans</name>
    <name type="common">Flagellated protozoan</name>
    <dbReference type="NCBI Taxonomy" id="75058"/>
    <lineage>
        <taxon>Eukaryota</taxon>
        <taxon>Discoba</taxon>
        <taxon>Euglenozoa</taxon>
        <taxon>Kinetoplastea</taxon>
        <taxon>Metakinetoplastina</taxon>
        <taxon>Eubodonida</taxon>
        <taxon>Bodonidae</taxon>
        <taxon>Bodo</taxon>
    </lineage>
</organism>
<evidence type="ECO:0000313" key="3">
    <source>
        <dbReference type="EMBL" id="CUG22021.1"/>
    </source>
</evidence>
<keyword evidence="2" id="KW-0472">Membrane</keyword>
<sequence length="376" mass="40122">MQEAALISPAGTINGVDVADCRMTRSELQKRLAECAFGRNHVIFDAYFRWSEGTKGQPYCNVCFRPIGVHGDGAASSASPPPAAPTPASSASPSTLYQPTPLATAPPPPPGYSQPATMQLYPGYPPPPLGQPIGGIPFYTHPSMMYQPPLYVQPWGGLYGHAGGSAPAPVGIPYPLKMVAGDGGQQPDVLNEGFHTFNLIIAGVFLFFFASSLAAALGLLGDYDNDVDGVGHSTSRGRSDPYVFIVSAVWGLIALVYAYRCKKFCCRVCRGRQIWSEETRLLTIMFASKKTSMEWAGIAAGGGIVEVVTDPTAGLCCFGAQWVLIVLRPTQGCGTSNGEPVLLARCSRGIVDVEARAWTAYIDALRQPMGRSQRQL</sequence>
<accession>A0A0S4J2H3</accession>
<keyword evidence="2 3" id="KW-0812">Transmembrane</keyword>
<gene>
    <name evidence="3" type="ORF">BSAL_75965</name>
</gene>
<dbReference type="Proteomes" id="UP000051952">
    <property type="component" value="Unassembled WGS sequence"/>
</dbReference>
<keyword evidence="2" id="KW-1133">Transmembrane helix</keyword>
<evidence type="ECO:0000256" key="1">
    <source>
        <dbReference type="SAM" id="MobiDB-lite"/>
    </source>
</evidence>
<protein>
    <submittedName>
        <fullName evidence="3">Transmembrane protein, putative</fullName>
    </submittedName>
</protein>
<dbReference type="VEuPathDB" id="TriTrypDB:BSAL_75965"/>
<dbReference type="EMBL" id="CYKH01000705">
    <property type="protein sequence ID" value="CUG22021.1"/>
    <property type="molecule type" value="Genomic_DNA"/>
</dbReference>
<dbReference type="AlphaFoldDB" id="A0A0S4J2H3"/>